<dbReference type="GO" id="GO:0036064">
    <property type="term" value="C:ciliary basal body"/>
    <property type="evidence" value="ECO:0007669"/>
    <property type="project" value="TreeGrafter"/>
</dbReference>
<reference evidence="2 3" key="1">
    <citation type="submission" date="2015-04" db="EMBL/GenBank/DDBJ databases">
        <authorList>
            <person name="Syromyatnikov M.Y."/>
            <person name="Popov V.N."/>
        </authorList>
    </citation>
    <scope>NUCLEOTIDE SEQUENCE [LARGE SCALE GENOMIC DNA]</scope>
</reference>
<evidence type="ECO:0000256" key="1">
    <source>
        <dbReference type="SAM" id="Coils"/>
    </source>
</evidence>
<gene>
    <name evidence="2" type="ORF">CLUMA_CG001639</name>
</gene>
<dbReference type="STRING" id="568069.A0A1J1HKB5"/>
<proteinExistence type="predicted"/>
<dbReference type="GO" id="GO:0090162">
    <property type="term" value="P:establishment of epithelial cell polarity"/>
    <property type="evidence" value="ECO:0007669"/>
    <property type="project" value="InterPro"/>
</dbReference>
<dbReference type="Proteomes" id="UP000183832">
    <property type="component" value="Unassembled WGS sequence"/>
</dbReference>
<dbReference type="AlphaFoldDB" id="A0A1J1HKB5"/>
<organism evidence="2 3">
    <name type="scientific">Clunio marinus</name>
    <dbReference type="NCBI Taxonomy" id="568069"/>
    <lineage>
        <taxon>Eukaryota</taxon>
        <taxon>Metazoa</taxon>
        <taxon>Ecdysozoa</taxon>
        <taxon>Arthropoda</taxon>
        <taxon>Hexapoda</taxon>
        <taxon>Insecta</taxon>
        <taxon>Pterygota</taxon>
        <taxon>Neoptera</taxon>
        <taxon>Endopterygota</taxon>
        <taxon>Diptera</taxon>
        <taxon>Nematocera</taxon>
        <taxon>Chironomoidea</taxon>
        <taxon>Chironomidae</taxon>
        <taxon>Clunio</taxon>
    </lineage>
</organism>
<dbReference type="GO" id="GO:0060271">
    <property type="term" value="P:cilium assembly"/>
    <property type="evidence" value="ECO:0007669"/>
    <property type="project" value="InterPro"/>
</dbReference>
<dbReference type="OrthoDB" id="8195456at2759"/>
<sequence>MIAFEVERKSFEKEKEFLRNQMTAEEKKIQDLKQSQLNEHAKLLKELEDERLKLQEEKARVEIAKTLQSRHSDDSGLSRAEIDAAVKYAEEAASESEKQRQRFIEMQRLYEIKRHELMDQENSLRVKQSELENSIFKMKQREKQAEQSVKQTKKTELMLMAKYQSLQKYTMELSERETKIAKERLDVNQEKLDLQSQRRKLFETRCSLCKIGEKADELKGIILKNPTDFDDINSANNEKLNLENFSSTSENFETLFNQELQFLPGVDLENVPNIADMSDDYLDSDLLMLKFDILNSNRNK</sequence>
<protein>
    <submittedName>
        <fullName evidence="2">CLUMA_CG001639, isoform A</fullName>
    </submittedName>
</protein>
<keyword evidence="3" id="KW-1185">Reference proteome</keyword>
<dbReference type="GO" id="GO:0097539">
    <property type="term" value="C:ciliary transition fiber"/>
    <property type="evidence" value="ECO:0007669"/>
    <property type="project" value="InterPro"/>
</dbReference>
<name>A0A1J1HKB5_9DIPT</name>
<dbReference type="PANTHER" id="PTHR33689:SF1">
    <property type="entry name" value="FAS-BINDING FACTOR 1"/>
    <property type="match status" value="1"/>
</dbReference>
<dbReference type="EMBL" id="CVRI01000006">
    <property type="protein sequence ID" value="CRK87852.1"/>
    <property type="molecule type" value="Genomic_DNA"/>
</dbReference>
<dbReference type="InterPro" id="IPR033561">
    <property type="entry name" value="FBF1"/>
</dbReference>
<dbReference type="PANTHER" id="PTHR33689">
    <property type="entry name" value="FAS-BINDING FACTOR 1"/>
    <property type="match status" value="1"/>
</dbReference>
<evidence type="ECO:0000313" key="2">
    <source>
        <dbReference type="EMBL" id="CRK87852.1"/>
    </source>
</evidence>
<dbReference type="GO" id="GO:0005814">
    <property type="term" value="C:centriole"/>
    <property type="evidence" value="ECO:0007669"/>
    <property type="project" value="TreeGrafter"/>
</dbReference>
<evidence type="ECO:0000313" key="3">
    <source>
        <dbReference type="Proteomes" id="UP000183832"/>
    </source>
</evidence>
<keyword evidence="1" id="KW-0175">Coiled coil</keyword>
<accession>A0A1J1HKB5</accession>
<feature type="coiled-coil region" evidence="1">
    <location>
        <begin position="1"/>
        <end position="67"/>
    </location>
</feature>